<feature type="transmembrane region" description="Helical" evidence="8">
    <location>
        <begin position="87"/>
        <end position="105"/>
    </location>
</feature>
<dbReference type="PANTHER" id="PTHR30269">
    <property type="entry name" value="TRANSMEMBRANE PROTEIN YFCA"/>
    <property type="match status" value="1"/>
</dbReference>
<evidence type="ECO:0000313" key="10">
    <source>
        <dbReference type="Proteomes" id="UP000051006"/>
    </source>
</evidence>
<protein>
    <recommendedName>
        <fullName evidence="8">Probable membrane transporter protein</fullName>
    </recommendedName>
</protein>
<dbReference type="STRING" id="993692.IV57_GL000098"/>
<comment type="caution">
    <text evidence="9">The sequence shown here is derived from an EMBL/GenBank/DDBJ whole genome shotgun (WGS) entry which is preliminary data.</text>
</comment>
<evidence type="ECO:0000256" key="6">
    <source>
        <dbReference type="ARBA" id="ARBA00022989"/>
    </source>
</evidence>
<keyword evidence="5 8" id="KW-0812">Transmembrane</keyword>
<keyword evidence="7 8" id="KW-0472">Membrane</keyword>
<organism evidence="9 10">
    <name type="scientific">Companilactobacillus kimchiensis</name>
    <dbReference type="NCBI Taxonomy" id="993692"/>
    <lineage>
        <taxon>Bacteria</taxon>
        <taxon>Bacillati</taxon>
        <taxon>Bacillota</taxon>
        <taxon>Bacilli</taxon>
        <taxon>Lactobacillales</taxon>
        <taxon>Lactobacillaceae</taxon>
        <taxon>Companilactobacillus</taxon>
    </lineage>
</organism>
<sequence>MEFIDYYRYNNDKKGGNMSWIFIMIFAALMAGFVQGVTGFGSGIVMMIFLPSLLPINQSAGVQTMTMLVANVMVVWRYRKYLKWQRLVLPLIIYLMTAFSSLYLGKSLASGHLKMLLGILLIILTVYYFFMHLRSIEIKTIPIYVMILFSVISGFFNGLFGIGGPLMALYFLTISDSKENYLASIQTFFLVDTLLMTSLRFANGILTLNSLKFVLVGIVGAVIGTILANRLVSHLNIKLMTVFIYGFIGVSGVYYLISAI</sequence>
<feature type="transmembrane region" description="Helical" evidence="8">
    <location>
        <begin position="56"/>
        <end position="75"/>
    </location>
</feature>
<evidence type="ECO:0000256" key="1">
    <source>
        <dbReference type="ARBA" id="ARBA00004651"/>
    </source>
</evidence>
<dbReference type="Pfam" id="PF01925">
    <property type="entry name" value="TauE"/>
    <property type="match status" value="1"/>
</dbReference>
<name>A0A0R2LQY8_9LACO</name>
<dbReference type="EMBL" id="JQCF01000001">
    <property type="protein sequence ID" value="KRO00778.1"/>
    <property type="molecule type" value="Genomic_DNA"/>
</dbReference>
<dbReference type="PANTHER" id="PTHR30269:SF37">
    <property type="entry name" value="MEMBRANE TRANSPORTER PROTEIN"/>
    <property type="match status" value="1"/>
</dbReference>
<dbReference type="GO" id="GO:0005886">
    <property type="term" value="C:plasma membrane"/>
    <property type="evidence" value="ECO:0007669"/>
    <property type="project" value="UniProtKB-SubCell"/>
</dbReference>
<evidence type="ECO:0000256" key="4">
    <source>
        <dbReference type="ARBA" id="ARBA00022475"/>
    </source>
</evidence>
<evidence type="ECO:0000256" key="2">
    <source>
        <dbReference type="ARBA" id="ARBA00009142"/>
    </source>
</evidence>
<reference evidence="9 10" key="1">
    <citation type="journal article" date="2015" name="Genome Announc.">
        <title>Expanding the biotechnology potential of lactobacilli through comparative genomics of 213 strains and associated genera.</title>
        <authorList>
            <person name="Sun Z."/>
            <person name="Harris H.M."/>
            <person name="McCann A."/>
            <person name="Guo C."/>
            <person name="Argimon S."/>
            <person name="Zhang W."/>
            <person name="Yang X."/>
            <person name="Jeffery I.B."/>
            <person name="Cooney J.C."/>
            <person name="Kagawa T.F."/>
            <person name="Liu W."/>
            <person name="Song Y."/>
            <person name="Salvetti E."/>
            <person name="Wrobel A."/>
            <person name="Rasinkangas P."/>
            <person name="Parkhill J."/>
            <person name="Rea M.C."/>
            <person name="O'Sullivan O."/>
            <person name="Ritari J."/>
            <person name="Douillard F.P."/>
            <person name="Paul Ross R."/>
            <person name="Yang R."/>
            <person name="Briner A.E."/>
            <person name="Felis G.E."/>
            <person name="de Vos W.M."/>
            <person name="Barrangou R."/>
            <person name="Klaenhammer T.R."/>
            <person name="Caufield P.W."/>
            <person name="Cui Y."/>
            <person name="Zhang H."/>
            <person name="O'Toole P.W."/>
        </authorList>
    </citation>
    <scope>NUCLEOTIDE SEQUENCE [LARGE SCALE GENOMIC DNA]</scope>
    <source>
        <strain evidence="9 10">DSM 24716</strain>
    </source>
</reference>
<feature type="transmembrane region" description="Helical" evidence="8">
    <location>
        <begin position="213"/>
        <end position="231"/>
    </location>
</feature>
<dbReference type="Proteomes" id="UP000051006">
    <property type="component" value="Unassembled WGS sequence"/>
</dbReference>
<comment type="subcellular location">
    <subcellularLocation>
        <location evidence="1 8">Cell membrane</location>
        <topology evidence="1 8">Multi-pass membrane protein</topology>
    </subcellularLocation>
</comment>
<feature type="transmembrane region" description="Helical" evidence="8">
    <location>
        <begin position="143"/>
        <end position="169"/>
    </location>
</feature>
<evidence type="ECO:0000256" key="5">
    <source>
        <dbReference type="ARBA" id="ARBA00022692"/>
    </source>
</evidence>
<keyword evidence="6 8" id="KW-1133">Transmembrane helix</keyword>
<feature type="transmembrane region" description="Helical" evidence="8">
    <location>
        <begin position="237"/>
        <end position="257"/>
    </location>
</feature>
<dbReference type="AlphaFoldDB" id="A0A0R2LQY8"/>
<comment type="similarity">
    <text evidence="2 8">Belongs to the 4-toluene sulfonate uptake permease (TSUP) (TC 2.A.102) family.</text>
</comment>
<evidence type="ECO:0000256" key="8">
    <source>
        <dbReference type="RuleBase" id="RU363041"/>
    </source>
</evidence>
<gene>
    <name evidence="9" type="ORF">IV57_GL000098</name>
</gene>
<evidence type="ECO:0000313" key="9">
    <source>
        <dbReference type="EMBL" id="KRO00778.1"/>
    </source>
</evidence>
<evidence type="ECO:0000256" key="3">
    <source>
        <dbReference type="ARBA" id="ARBA00022448"/>
    </source>
</evidence>
<feature type="transmembrane region" description="Helical" evidence="8">
    <location>
        <begin position="21"/>
        <end position="50"/>
    </location>
</feature>
<dbReference type="PATRIC" id="fig|993692.3.peg.98"/>
<dbReference type="InterPro" id="IPR052017">
    <property type="entry name" value="TSUP"/>
</dbReference>
<feature type="transmembrane region" description="Helical" evidence="8">
    <location>
        <begin position="111"/>
        <end position="131"/>
    </location>
</feature>
<dbReference type="InterPro" id="IPR002781">
    <property type="entry name" value="TM_pro_TauE-like"/>
</dbReference>
<accession>A0A0R2LQY8</accession>
<proteinExistence type="inferred from homology"/>
<keyword evidence="4 8" id="KW-1003">Cell membrane</keyword>
<keyword evidence="3" id="KW-0813">Transport</keyword>
<keyword evidence="10" id="KW-1185">Reference proteome</keyword>
<evidence type="ECO:0000256" key="7">
    <source>
        <dbReference type="ARBA" id="ARBA00023136"/>
    </source>
</evidence>